<dbReference type="FunFam" id="1.10.510.10:FF:000240">
    <property type="entry name" value="Lectin-domain containing receptor kinase A4.3"/>
    <property type="match status" value="1"/>
</dbReference>
<keyword evidence="9" id="KW-0677">Repeat</keyword>
<evidence type="ECO:0000256" key="17">
    <source>
        <dbReference type="PROSITE-ProRule" id="PRU10141"/>
    </source>
</evidence>
<dbReference type="AlphaFoldDB" id="A0A803ND61"/>
<dbReference type="InterPro" id="IPR017441">
    <property type="entry name" value="Protein_kinase_ATP_BS"/>
</dbReference>
<evidence type="ECO:0000259" key="19">
    <source>
        <dbReference type="PROSITE" id="PS50011"/>
    </source>
</evidence>
<evidence type="ECO:0000256" key="8">
    <source>
        <dbReference type="ARBA" id="ARBA00022729"/>
    </source>
</evidence>
<dbReference type="Gene3D" id="3.30.200.20">
    <property type="entry name" value="Phosphorylase Kinase, domain 1"/>
    <property type="match status" value="1"/>
</dbReference>
<dbReference type="PROSITE" id="PS50011">
    <property type="entry name" value="PROTEIN_KINASE_DOM"/>
    <property type="match status" value="1"/>
</dbReference>
<dbReference type="PROSITE" id="PS00107">
    <property type="entry name" value="PROTEIN_KINASE_ATP"/>
    <property type="match status" value="1"/>
</dbReference>
<evidence type="ECO:0000256" key="10">
    <source>
        <dbReference type="ARBA" id="ARBA00022741"/>
    </source>
</evidence>
<feature type="domain" description="Gnk2-homologous" evidence="20">
    <location>
        <begin position="144"/>
        <end position="256"/>
    </location>
</feature>
<evidence type="ECO:0000256" key="1">
    <source>
        <dbReference type="ARBA" id="ARBA00004251"/>
    </source>
</evidence>
<dbReference type="Gene3D" id="1.10.510.10">
    <property type="entry name" value="Transferase(Phosphotransferase) domain 1"/>
    <property type="match status" value="1"/>
</dbReference>
<evidence type="ECO:0000256" key="14">
    <source>
        <dbReference type="ARBA" id="ARBA00023136"/>
    </source>
</evidence>
<dbReference type="CDD" id="cd23509">
    <property type="entry name" value="Gnk2-like"/>
    <property type="match status" value="2"/>
</dbReference>
<evidence type="ECO:0000256" key="15">
    <source>
        <dbReference type="ARBA" id="ARBA00023170"/>
    </source>
</evidence>
<evidence type="ECO:0000256" key="5">
    <source>
        <dbReference type="ARBA" id="ARBA00022527"/>
    </source>
</evidence>
<feature type="domain" description="Protein kinase" evidence="19">
    <location>
        <begin position="280"/>
        <end position="541"/>
    </location>
</feature>
<evidence type="ECO:0000256" key="12">
    <source>
        <dbReference type="ARBA" id="ARBA00022840"/>
    </source>
</evidence>
<dbReference type="Pfam" id="PF07714">
    <property type="entry name" value="PK_Tyr_Ser-Thr"/>
    <property type="match status" value="1"/>
</dbReference>
<protein>
    <submittedName>
        <fullName evidence="21">Uncharacterized protein</fullName>
    </submittedName>
</protein>
<dbReference type="Proteomes" id="UP000596660">
    <property type="component" value="Unplaced"/>
</dbReference>
<dbReference type="CDD" id="cd14066">
    <property type="entry name" value="STKc_IRAK"/>
    <property type="match status" value="1"/>
</dbReference>
<reference evidence="21" key="1">
    <citation type="journal article" date="2017" name="Nature">
        <title>The genome of Chenopodium quinoa.</title>
        <authorList>
            <person name="Jarvis D.E."/>
            <person name="Ho Y.S."/>
            <person name="Lightfoot D.J."/>
            <person name="Schmoeckel S.M."/>
            <person name="Li B."/>
            <person name="Borm T.J.A."/>
            <person name="Ohyanagi H."/>
            <person name="Mineta K."/>
            <person name="Michell C.T."/>
            <person name="Saber N."/>
            <person name="Kharbatia N.M."/>
            <person name="Rupper R.R."/>
            <person name="Sharp A.R."/>
            <person name="Dally N."/>
            <person name="Boughton B.A."/>
            <person name="Woo Y.H."/>
            <person name="Gao G."/>
            <person name="Schijlen E.G.W.M."/>
            <person name="Guo X."/>
            <person name="Momin A.A."/>
            <person name="Negrao S."/>
            <person name="Al-Babili S."/>
            <person name="Gehring C."/>
            <person name="Roessner U."/>
            <person name="Jung C."/>
            <person name="Murphy K."/>
            <person name="Arold S.T."/>
            <person name="Gojobori T."/>
            <person name="van der Linden C.G."/>
            <person name="van Loo E.N."/>
            <person name="Jellen E.N."/>
            <person name="Maughan P.J."/>
            <person name="Tester M."/>
        </authorList>
    </citation>
    <scope>NUCLEOTIDE SEQUENCE [LARGE SCALE GENOMIC DNA]</scope>
    <source>
        <strain evidence="21">cv. PI 614886</strain>
    </source>
</reference>
<dbReference type="GO" id="GO:0005886">
    <property type="term" value="C:plasma membrane"/>
    <property type="evidence" value="ECO:0007669"/>
    <property type="project" value="UniProtKB-SubCell"/>
</dbReference>
<evidence type="ECO:0000256" key="18">
    <source>
        <dbReference type="SAM" id="SignalP"/>
    </source>
</evidence>
<keyword evidence="15" id="KW-0675">Receptor</keyword>
<dbReference type="InterPro" id="IPR011009">
    <property type="entry name" value="Kinase-like_dom_sf"/>
</dbReference>
<feature type="domain" description="Gnk2-homologous" evidence="20">
    <location>
        <begin position="29"/>
        <end position="132"/>
    </location>
</feature>
<comment type="similarity">
    <text evidence="3">In the C-terminal section; belongs to the protein kinase superfamily. Ser/Thr protein kinase family.</text>
</comment>
<evidence type="ECO:0000313" key="21">
    <source>
        <dbReference type="EnsemblPlants" id="AUR62044050-RA:cds"/>
    </source>
</evidence>
<keyword evidence="11" id="KW-0418">Kinase</keyword>
<keyword evidence="5" id="KW-0723">Serine/threonine-protein kinase</keyword>
<evidence type="ECO:0000256" key="7">
    <source>
        <dbReference type="ARBA" id="ARBA00022692"/>
    </source>
</evidence>
<dbReference type="PANTHER" id="PTHR27002">
    <property type="entry name" value="RECEPTOR-LIKE SERINE/THREONINE-PROTEIN KINASE SD1-8"/>
    <property type="match status" value="1"/>
</dbReference>
<dbReference type="Gene3D" id="3.30.430.20">
    <property type="entry name" value="Gnk2 domain, C-X8-C-X2-C motif"/>
    <property type="match status" value="2"/>
</dbReference>
<dbReference type="SUPFAM" id="SSF56112">
    <property type="entry name" value="Protein kinase-like (PK-like)"/>
    <property type="match status" value="1"/>
</dbReference>
<keyword evidence="7" id="KW-0812">Transmembrane</keyword>
<keyword evidence="16" id="KW-0325">Glycoprotein</keyword>
<dbReference type="GO" id="GO:0005524">
    <property type="term" value="F:ATP binding"/>
    <property type="evidence" value="ECO:0007669"/>
    <property type="project" value="UniProtKB-UniRule"/>
</dbReference>
<keyword evidence="4" id="KW-1003">Cell membrane</keyword>
<dbReference type="GO" id="GO:0002229">
    <property type="term" value="P:defense response to oomycetes"/>
    <property type="evidence" value="ECO:0007669"/>
    <property type="project" value="UniProtKB-ARBA"/>
</dbReference>
<feature type="signal peptide" evidence="18">
    <location>
        <begin position="1"/>
        <end position="26"/>
    </location>
</feature>
<dbReference type="GO" id="GO:0004674">
    <property type="term" value="F:protein serine/threonine kinase activity"/>
    <property type="evidence" value="ECO:0007669"/>
    <property type="project" value="UniProtKB-KW"/>
</dbReference>
<reference evidence="21" key="2">
    <citation type="submission" date="2021-03" db="UniProtKB">
        <authorList>
            <consortium name="EnsemblPlants"/>
        </authorList>
    </citation>
    <scope>IDENTIFICATION</scope>
</reference>
<dbReference type="InterPro" id="IPR000719">
    <property type="entry name" value="Prot_kinase_dom"/>
</dbReference>
<dbReference type="PROSITE" id="PS51473">
    <property type="entry name" value="GNK2"/>
    <property type="match status" value="2"/>
</dbReference>
<dbReference type="PANTHER" id="PTHR27002:SF1050">
    <property type="entry name" value="CYSTEINE-RICH RECEPTOR-LIKE PROTEIN KINASE 5"/>
    <property type="match status" value="1"/>
</dbReference>
<evidence type="ECO:0000256" key="9">
    <source>
        <dbReference type="ARBA" id="ARBA00022737"/>
    </source>
</evidence>
<name>A0A803ND61_CHEQI</name>
<dbReference type="PROSITE" id="PS00108">
    <property type="entry name" value="PROTEIN_KINASE_ST"/>
    <property type="match status" value="1"/>
</dbReference>
<dbReference type="SMART" id="SM00220">
    <property type="entry name" value="S_TKc"/>
    <property type="match status" value="1"/>
</dbReference>
<evidence type="ECO:0000256" key="11">
    <source>
        <dbReference type="ARBA" id="ARBA00022777"/>
    </source>
</evidence>
<dbReference type="InterPro" id="IPR008271">
    <property type="entry name" value="Ser/Thr_kinase_AS"/>
</dbReference>
<comment type="subcellular location">
    <subcellularLocation>
        <location evidence="1">Cell membrane</location>
        <topology evidence="1">Single-pass type I membrane protein</topology>
    </subcellularLocation>
</comment>
<organism evidence="21 22">
    <name type="scientific">Chenopodium quinoa</name>
    <name type="common">Quinoa</name>
    <dbReference type="NCBI Taxonomy" id="63459"/>
    <lineage>
        <taxon>Eukaryota</taxon>
        <taxon>Viridiplantae</taxon>
        <taxon>Streptophyta</taxon>
        <taxon>Embryophyta</taxon>
        <taxon>Tracheophyta</taxon>
        <taxon>Spermatophyta</taxon>
        <taxon>Magnoliopsida</taxon>
        <taxon>eudicotyledons</taxon>
        <taxon>Gunneridae</taxon>
        <taxon>Pentapetalae</taxon>
        <taxon>Caryophyllales</taxon>
        <taxon>Chenopodiaceae</taxon>
        <taxon>Chenopodioideae</taxon>
        <taxon>Atripliceae</taxon>
        <taxon>Chenopodium</taxon>
    </lineage>
</organism>
<dbReference type="OMA" id="TSAFCEE"/>
<evidence type="ECO:0000256" key="13">
    <source>
        <dbReference type="ARBA" id="ARBA00022989"/>
    </source>
</evidence>
<evidence type="ECO:0000256" key="16">
    <source>
        <dbReference type="ARBA" id="ARBA00023180"/>
    </source>
</evidence>
<keyword evidence="6" id="KW-0808">Transferase</keyword>
<keyword evidence="22" id="KW-1185">Reference proteome</keyword>
<keyword evidence="13" id="KW-1133">Transmembrane helix</keyword>
<sequence length="582" mass="64396">MACFAISWSSLLITLLICSLNCIAVAEPSYVFSLCPDKQTAAPSSVYQTNVNTLLSFLSFNSNNENRFYNTTVGTGANKVYGVFFCRIDQTVSFCQECFSLANNSLNSHCLGKKESVVWYDQCMIRYSNDSFFGTMNDAPMIPMWNRQNAVDIQNITSNQTEFTQVVLETLGDVSSQAAAGLSGKKFATKEGKFLSNLTSMNLLYTLAECTPDLSVNDCNTCLQMTIGNMTEMCNMKAGCTMMNPSCNMRYDIYAFYGDALTPASGPFACSRFRRQPIIFSADKKLGEGGFGEVYKGQLEDGRYIAIKRLSSSSKQGIGEFKTEVVLVAKLQHRNLVKLLGFCLSGKEKILVYELVNYTSCNQIQQKRESLNWKTRLTIIEGIAKGLLYLHEDSRLKIVHRDLKPSNILLDEDMNPKIADFGMAKLFGIDQTQDNTDRIVGTFGYMAPEYLITGHFSVKSDVYGFGIIILELVSGLKNRLGGCGMKGFPMKLTDPTFGNDFPVEEMAKCIHIGLLCVQEDAAKRPRMASIVAALNGESISLPLPTPPRFLNDSVDYGIKDGGSDKCTPALGVKDIFTDLHPR</sequence>
<dbReference type="EnsemblPlants" id="AUR62044050-RA">
    <property type="protein sequence ID" value="AUR62044050-RA:cds"/>
    <property type="gene ID" value="AUR62044050"/>
</dbReference>
<dbReference type="Gramene" id="AUR62044050-RA">
    <property type="protein sequence ID" value="AUR62044050-RA:cds"/>
    <property type="gene ID" value="AUR62044050"/>
</dbReference>
<dbReference type="InterPro" id="IPR001245">
    <property type="entry name" value="Ser-Thr/Tyr_kinase_cat_dom"/>
</dbReference>
<proteinExistence type="inferred from homology"/>
<dbReference type="FunFam" id="3.30.430.20:FF:000003">
    <property type="entry name" value="Cysteine-rich RLK (RECEPTOR-like protein kinase) 10"/>
    <property type="match status" value="1"/>
</dbReference>
<keyword evidence="12 17" id="KW-0067">ATP-binding</keyword>
<dbReference type="GO" id="GO:0042742">
    <property type="term" value="P:defense response to bacterium"/>
    <property type="evidence" value="ECO:0007669"/>
    <property type="project" value="TreeGrafter"/>
</dbReference>
<evidence type="ECO:0000256" key="4">
    <source>
        <dbReference type="ARBA" id="ARBA00022475"/>
    </source>
</evidence>
<evidence type="ECO:0000259" key="20">
    <source>
        <dbReference type="PROSITE" id="PS51473"/>
    </source>
</evidence>
<dbReference type="Pfam" id="PF01657">
    <property type="entry name" value="Stress-antifung"/>
    <property type="match status" value="2"/>
</dbReference>
<accession>A0A803ND61</accession>
<evidence type="ECO:0000313" key="22">
    <source>
        <dbReference type="Proteomes" id="UP000596660"/>
    </source>
</evidence>
<keyword evidence="10 17" id="KW-0547">Nucleotide-binding</keyword>
<feature type="binding site" evidence="17">
    <location>
        <position position="308"/>
    </location>
    <ligand>
        <name>ATP</name>
        <dbReference type="ChEBI" id="CHEBI:30616"/>
    </ligand>
</feature>
<keyword evidence="14" id="KW-0472">Membrane</keyword>
<dbReference type="InterPro" id="IPR038408">
    <property type="entry name" value="GNK2_sf"/>
</dbReference>
<comment type="similarity">
    <text evidence="2">In the N-terminal section; belongs to the leguminous lectin family.</text>
</comment>
<dbReference type="InterPro" id="IPR002902">
    <property type="entry name" value="GNK2"/>
</dbReference>
<keyword evidence="8 18" id="KW-0732">Signal</keyword>
<dbReference type="FunFam" id="3.30.200.20:FF:000924">
    <property type="entry name" value="Uncharacterized protein"/>
    <property type="match status" value="1"/>
</dbReference>
<evidence type="ECO:0000256" key="3">
    <source>
        <dbReference type="ARBA" id="ARBA00010217"/>
    </source>
</evidence>
<evidence type="ECO:0000256" key="2">
    <source>
        <dbReference type="ARBA" id="ARBA00008536"/>
    </source>
</evidence>
<evidence type="ECO:0000256" key="6">
    <source>
        <dbReference type="ARBA" id="ARBA00022679"/>
    </source>
</evidence>
<dbReference type="FunFam" id="3.30.430.20:FF:000002">
    <property type="entry name" value="Cysteine-rich receptor-like protein kinase 10"/>
    <property type="match status" value="1"/>
</dbReference>
<feature type="chain" id="PRO_5030671549" evidence="18">
    <location>
        <begin position="27"/>
        <end position="582"/>
    </location>
</feature>